<evidence type="ECO:0000256" key="6">
    <source>
        <dbReference type="SAM" id="Phobius"/>
    </source>
</evidence>
<proteinExistence type="predicted"/>
<dbReference type="InterPro" id="IPR001123">
    <property type="entry name" value="LeuE-type"/>
</dbReference>
<keyword evidence="4 6" id="KW-1133">Transmembrane helix</keyword>
<organism evidence="7 8">
    <name type="scientific">Bacillus bruguierae</name>
    <dbReference type="NCBI Taxonomy" id="3127667"/>
    <lineage>
        <taxon>Bacteria</taxon>
        <taxon>Bacillati</taxon>
        <taxon>Bacillota</taxon>
        <taxon>Bacilli</taxon>
        <taxon>Bacillales</taxon>
        <taxon>Bacillaceae</taxon>
        <taxon>Bacillus</taxon>
    </lineage>
</organism>
<evidence type="ECO:0000256" key="1">
    <source>
        <dbReference type="ARBA" id="ARBA00004651"/>
    </source>
</evidence>
<comment type="subcellular location">
    <subcellularLocation>
        <location evidence="1">Cell membrane</location>
        <topology evidence="1">Multi-pass membrane protein</topology>
    </subcellularLocation>
</comment>
<comment type="caution">
    <text evidence="7">The sequence shown here is derived from an EMBL/GenBank/DDBJ whole genome shotgun (WGS) entry which is preliminary data.</text>
</comment>
<gene>
    <name evidence="7" type="ORF">WAZ07_25415</name>
</gene>
<feature type="transmembrane region" description="Helical" evidence="6">
    <location>
        <begin position="73"/>
        <end position="93"/>
    </location>
</feature>
<sequence>MSGLGAATADGLYGLIAGLGLTFITNFLVEQQGWIHFIGSVFLLYIGLKIFVSKPSKISAKANGNNVFGAYASTFLLTITNPVTILSFLAIFSGLGMSNSNNDTITSLVVVLGVFLGSTLWWLILSSVTGILMNRMKNFPLNIVNRISGFIILMFGLWSMYNLMKSLFT</sequence>
<feature type="transmembrane region" description="Helical" evidence="6">
    <location>
        <begin position="34"/>
        <end position="52"/>
    </location>
</feature>
<name>A0ABU8FP51_9BACI</name>
<dbReference type="EMBL" id="JBAWSX010000028">
    <property type="protein sequence ID" value="MEI4804459.1"/>
    <property type="molecule type" value="Genomic_DNA"/>
</dbReference>
<feature type="transmembrane region" description="Helical" evidence="6">
    <location>
        <begin position="105"/>
        <end position="131"/>
    </location>
</feature>
<evidence type="ECO:0000256" key="5">
    <source>
        <dbReference type="ARBA" id="ARBA00023136"/>
    </source>
</evidence>
<dbReference type="Pfam" id="PF01810">
    <property type="entry name" value="LysE"/>
    <property type="match status" value="1"/>
</dbReference>
<dbReference type="RefSeq" id="WP_336474621.1">
    <property type="nucleotide sequence ID" value="NZ_JBAWSX010000028.1"/>
</dbReference>
<evidence type="ECO:0000256" key="3">
    <source>
        <dbReference type="ARBA" id="ARBA00022692"/>
    </source>
</evidence>
<evidence type="ECO:0000256" key="2">
    <source>
        <dbReference type="ARBA" id="ARBA00022475"/>
    </source>
</evidence>
<keyword evidence="8" id="KW-1185">Reference proteome</keyword>
<feature type="transmembrane region" description="Helical" evidence="6">
    <location>
        <begin position="143"/>
        <end position="161"/>
    </location>
</feature>
<reference evidence="7 8" key="1">
    <citation type="submission" date="2024-01" db="EMBL/GenBank/DDBJ databases">
        <title>Seven novel Bacillus-like species.</title>
        <authorList>
            <person name="Liu G."/>
        </authorList>
    </citation>
    <scope>NUCLEOTIDE SEQUENCE [LARGE SCALE GENOMIC DNA]</scope>
    <source>
        <strain evidence="7 8">FJAT-51639</strain>
    </source>
</reference>
<evidence type="ECO:0000256" key="4">
    <source>
        <dbReference type="ARBA" id="ARBA00022989"/>
    </source>
</evidence>
<dbReference type="PANTHER" id="PTHR30086">
    <property type="entry name" value="ARGININE EXPORTER PROTEIN ARGO"/>
    <property type="match status" value="1"/>
</dbReference>
<keyword evidence="5 6" id="KW-0472">Membrane</keyword>
<feature type="transmembrane region" description="Helical" evidence="6">
    <location>
        <begin position="12"/>
        <end position="28"/>
    </location>
</feature>
<accession>A0ABU8FP51</accession>
<dbReference type="Proteomes" id="UP001372526">
    <property type="component" value="Unassembled WGS sequence"/>
</dbReference>
<keyword evidence="3 6" id="KW-0812">Transmembrane</keyword>
<evidence type="ECO:0000313" key="8">
    <source>
        <dbReference type="Proteomes" id="UP001372526"/>
    </source>
</evidence>
<protein>
    <submittedName>
        <fullName evidence="7">LysE family transporter</fullName>
    </submittedName>
</protein>
<keyword evidence="2" id="KW-1003">Cell membrane</keyword>
<evidence type="ECO:0000313" key="7">
    <source>
        <dbReference type="EMBL" id="MEI4804459.1"/>
    </source>
</evidence>
<dbReference type="PANTHER" id="PTHR30086:SF20">
    <property type="entry name" value="ARGININE EXPORTER PROTEIN ARGO-RELATED"/>
    <property type="match status" value="1"/>
</dbReference>